<keyword evidence="1" id="KW-0812">Transmembrane</keyword>
<protein>
    <submittedName>
        <fullName evidence="2">Uncharacterized protein</fullName>
    </submittedName>
</protein>
<accession>W9RWT2</accession>
<name>W9RWT2_9ROSA</name>
<evidence type="ECO:0000313" key="3">
    <source>
        <dbReference type="Proteomes" id="UP000030645"/>
    </source>
</evidence>
<reference evidence="3" key="1">
    <citation type="submission" date="2013-01" db="EMBL/GenBank/DDBJ databases">
        <title>Draft Genome Sequence of a Mulberry Tree, Morus notabilis C.K. Schneid.</title>
        <authorList>
            <person name="He N."/>
            <person name="Zhao S."/>
        </authorList>
    </citation>
    <scope>NUCLEOTIDE SEQUENCE</scope>
</reference>
<evidence type="ECO:0000256" key="1">
    <source>
        <dbReference type="SAM" id="Phobius"/>
    </source>
</evidence>
<dbReference type="Proteomes" id="UP000030645">
    <property type="component" value="Unassembled WGS sequence"/>
</dbReference>
<keyword evidence="3" id="KW-1185">Reference proteome</keyword>
<sequence length="114" mass="12716">MRQIHKGKGKGNEIITIMSLDISHADVAATKIRSYGTLFLVVIFFFGVPLVYSGSSYEAFVRVREVRRNDILRLCCALLISMSLAAADTLPLEVAISSKQELYFHNYNALKSCV</sequence>
<gene>
    <name evidence="2" type="ORF">L484_015786</name>
</gene>
<evidence type="ECO:0000313" key="2">
    <source>
        <dbReference type="EMBL" id="EXC15983.1"/>
    </source>
</evidence>
<keyword evidence="1" id="KW-0472">Membrane</keyword>
<organism evidence="2 3">
    <name type="scientific">Morus notabilis</name>
    <dbReference type="NCBI Taxonomy" id="981085"/>
    <lineage>
        <taxon>Eukaryota</taxon>
        <taxon>Viridiplantae</taxon>
        <taxon>Streptophyta</taxon>
        <taxon>Embryophyta</taxon>
        <taxon>Tracheophyta</taxon>
        <taxon>Spermatophyta</taxon>
        <taxon>Magnoliopsida</taxon>
        <taxon>eudicotyledons</taxon>
        <taxon>Gunneridae</taxon>
        <taxon>Pentapetalae</taxon>
        <taxon>rosids</taxon>
        <taxon>fabids</taxon>
        <taxon>Rosales</taxon>
        <taxon>Moraceae</taxon>
        <taxon>Moreae</taxon>
        <taxon>Morus</taxon>
    </lineage>
</organism>
<feature type="transmembrane region" description="Helical" evidence="1">
    <location>
        <begin position="32"/>
        <end position="51"/>
    </location>
</feature>
<keyword evidence="1" id="KW-1133">Transmembrane helix</keyword>
<dbReference type="AlphaFoldDB" id="W9RWT2"/>
<dbReference type="EMBL" id="KE345785">
    <property type="protein sequence ID" value="EXC15983.1"/>
    <property type="molecule type" value="Genomic_DNA"/>
</dbReference>
<proteinExistence type="predicted"/>